<dbReference type="Pfam" id="PF06508">
    <property type="entry name" value="QueC"/>
    <property type="match status" value="1"/>
</dbReference>
<dbReference type="EMBL" id="MN738871">
    <property type="protein sequence ID" value="QHT29197.1"/>
    <property type="molecule type" value="Genomic_DNA"/>
</dbReference>
<dbReference type="SUPFAM" id="SSF52402">
    <property type="entry name" value="Adenine nucleotide alpha hydrolases-like"/>
    <property type="match status" value="1"/>
</dbReference>
<organism evidence="1">
    <name type="scientific">viral metagenome</name>
    <dbReference type="NCBI Taxonomy" id="1070528"/>
    <lineage>
        <taxon>unclassified sequences</taxon>
        <taxon>metagenomes</taxon>
        <taxon>organismal metagenomes</taxon>
    </lineage>
</organism>
<dbReference type="InterPro" id="IPR014729">
    <property type="entry name" value="Rossmann-like_a/b/a_fold"/>
</dbReference>
<evidence type="ECO:0000313" key="1">
    <source>
        <dbReference type="EMBL" id="QHT29197.1"/>
    </source>
</evidence>
<dbReference type="AlphaFoldDB" id="A0A6C0EJH9"/>
<sequence length="253" mass="30378">MRTFIFVCIVVCIILYKSINFIGETYINYTDLNDKDPEYVFWTGGYDSTFRICELLIIYKRPVQPVYISYNLDSAKKSDKWVRKNRREEIDAMEKIRHKLYTRFPYTKGLLHKTIDINNNIDYPEYDINFNNLKLWPKKRRVHQYEHLGKIAYLLKTPVDCGVIGIHQNSNFVTFLKNNLIKTENNYILDVLSTHPLHYIRFPLFNRTKRDLCDISKKNKFNDIIKISWSCWFPNNKKPCNKCPMCIERFNCE</sequence>
<dbReference type="Gene3D" id="3.40.50.620">
    <property type="entry name" value="HUPs"/>
    <property type="match status" value="1"/>
</dbReference>
<reference evidence="1" key="1">
    <citation type="journal article" date="2020" name="Nature">
        <title>Giant virus diversity and host interactions through global metagenomics.</title>
        <authorList>
            <person name="Schulz F."/>
            <person name="Roux S."/>
            <person name="Paez-Espino D."/>
            <person name="Jungbluth S."/>
            <person name="Walsh D.A."/>
            <person name="Denef V.J."/>
            <person name="McMahon K.D."/>
            <person name="Konstantinidis K.T."/>
            <person name="Eloe-Fadrosh E.A."/>
            <person name="Kyrpides N.C."/>
            <person name="Woyke T."/>
        </authorList>
    </citation>
    <scope>NUCLEOTIDE SEQUENCE</scope>
    <source>
        <strain evidence="1">GVMAG-M-3300001351-8</strain>
    </source>
</reference>
<dbReference type="InterPro" id="IPR018317">
    <property type="entry name" value="QueC"/>
</dbReference>
<proteinExistence type="predicted"/>
<name>A0A6C0EJH9_9ZZZZ</name>
<accession>A0A6C0EJH9</accession>
<protein>
    <submittedName>
        <fullName evidence="1">Uncharacterized protein</fullName>
    </submittedName>
</protein>